<dbReference type="HAMAP" id="MF_00260">
    <property type="entry name" value="Porphobil_deam"/>
    <property type="match status" value="1"/>
</dbReference>
<name>A0A8E0NDE8_9CAUL</name>
<evidence type="ECO:0000256" key="7">
    <source>
        <dbReference type="ARBA" id="ARBA00048169"/>
    </source>
</evidence>
<evidence type="ECO:0000256" key="3">
    <source>
        <dbReference type="ARBA" id="ARBA00005638"/>
    </source>
</evidence>
<evidence type="ECO:0000256" key="6">
    <source>
        <dbReference type="ARBA" id="ARBA00023244"/>
    </source>
</evidence>
<evidence type="ECO:0000256" key="5">
    <source>
        <dbReference type="ARBA" id="ARBA00022679"/>
    </source>
</evidence>
<keyword evidence="12" id="KW-1185">Reference proteome</keyword>
<dbReference type="InterPro" id="IPR036803">
    <property type="entry name" value="Porphobilinogen_deaminase_C_sf"/>
</dbReference>
<evidence type="ECO:0000313" key="11">
    <source>
        <dbReference type="EMBL" id="GAD60259.1"/>
    </source>
</evidence>
<reference evidence="12" key="1">
    <citation type="journal article" date="2013" name="Genome Announc.">
        <title>Draft Genome Sequence of the Dimorphic Prosthecate Bacterium Brevundimonas abyssalis TAR-001T.</title>
        <authorList>
            <person name="Tsubouchi T."/>
            <person name="Nishi S."/>
            <person name="Usui K."/>
            <person name="Shimane Y."/>
            <person name="Takaki Y."/>
            <person name="Maruyama T."/>
            <person name="Hatada Y."/>
        </authorList>
    </citation>
    <scope>NUCLEOTIDE SEQUENCE [LARGE SCALE GENOMIC DNA]</scope>
    <source>
        <strain evidence="12">TAR-001</strain>
    </source>
</reference>
<comment type="miscellaneous">
    <text evidence="8">The porphobilinogen subunits are added to the dipyrromethane group.</text>
</comment>
<dbReference type="Proteomes" id="UP000016569">
    <property type="component" value="Unassembled WGS sequence"/>
</dbReference>
<organism evidence="11 12">
    <name type="scientific">Brevundimonas abyssalis TAR-001</name>
    <dbReference type="NCBI Taxonomy" id="1391729"/>
    <lineage>
        <taxon>Bacteria</taxon>
        <taxon>Pseudomonadati</taxon>
        <taxon>Pseudomonadota</taxon>
        <taxon>Alphaproteobacteria</taxon>
        <taxon>Caulobacterales</taxon>
        <taxon>Caulobacteraceae</taxon>
        <taxon>Brevundimonas</taxon>
    </lineage>
</organism>
<comment type="caution">
    <text evidence="11">The sequence shown here is derived from an EMBL/GenBank/DDBJ whole genome shotgun (WGS) entry which is preliminary data.</text>
</comment>
<comment type="similarity">
    <text evidence="3 8">Belongs to the HMBS family.</text>
</comment>
<feature type="domain" description="Porphobilinogen deaminase C-terminal" evidence="10">
    <location>
        <begin position="230"/>
        <end position="300"/>
    </location>
</feature>
<keyword evidence="5 8" id="KW-0808">Transferase</keyword>
<evidence type="ECO:0000256" key="2">
    <source>
        <dbReference type="ARBA" id="ARBA00004735"/>
    </source>
</evidence>
<dbReference type="NCBIfam" id="TIGR00212">
    <property type="entry name" value="hemC"/>
    <property type="match status" value="1"/>
</dbReference>
<evidence type="ECO:0000256" key="8">
    <source>
        <dbReference type="HAMAP-Rule" id="MF_00260"/>
    </source>
</evidence>
<dbReference type="Gene3D" id="3.30.160.40">
    <property type="entry name" value="Porphobilinogen deaminase, C-terminal domain"/>
    <property type="match status" value="1"/>
</dbReference>
<gene>
    <name evidence="8" type="primary">hemC</name>
    <name evidence="11" type="ORF">MBEBAB_2509</name>
</gene>
<evidence type="ECO:0000313" key="12">
    <source>
        <dbReference type="Proteomes" id="UP000016569"/>
    </source>
</evidence>
<dbReference type="UniPathway" id="UPA00251">
    <property type="reaction ID" value="UER00319"/>
</dbReference>
<protein>
    <recommendedName>
        <fullName evidence="8">Porphobilinogen deaminase</fullName>
        <shortName evidence="8">PBG</shortName>
        <ecNumber evidence="8">2.5.1.61</ecNumber>
    </recommendedName>
    <alternativeName>
        <fullName evidence="8">Hydroxymethylbilane synthase</fullName>
        <shortName evidence="8">HMBS</shortName>
    </alternativeName>
    <alternativeName>
        <fullName evidence="8">Pre-uroporphyrinogen synthase</fullName>
    </alternativeName>
</protein>
<accession>A0A8E0NDE8</accession>
<dbReference type="FunFam" id="3.40.190.10:FF:000005">
    <property type="entry name" value="Porphobilinogen deaminase"/>
    <property type="match status" value="1"/>
</dbReference>
<feature type="modified residue" description="S-(dipyrrolylmethanemethyl)cysteine" evidence="8">
    <location>
        <position position="246"/>
    </location>
</feature>
<dbReference type="PRINTS" id="PR00151">
    <property type="entry name" value="PORPHBDMNASE"/>
</dbReference>
<dbReference type="SUPFAM" id="SSF53850">
    <property type="entry name" value="Periplasmic binding protein-like II"/>
    <property type="match status" value="1"/>
</dbReference>
<dbReference type="EC" id="2.5.1.61" evidence="8"/>
<dbReference type="InterPro" id="IPR022418">
    <property type="entry name" value="Porphobilinogen_deaminase_C"/>
</dbReference>
<keyword evidence="6 8" id="KW-0627">Porphyrin biosynthesis</keyword>
<evidence type="ECO:0000259" key="10">
    <source>
        <dbReference type="Pfam" id="PF03900"/>
    </source>
</evidence>
<dbReference type="InterPro" id="IPR022419">
    <property type="entry name" value="Porphobilin_deaminase_cofac_BS"/>
</dbReference>
<evidence type="ECO:0000259" key="9">
    <source>
        <dbReference type="Pfam" id="PF01379"/>
    </source>
</evidence>
<sequence>MSTPLRLGTRRSTLAMAQSGMMQRAVARALGADDDSVEDAVILVPIVTTGDRIQDRRLMDVGGKALFTKEIEQALIDGRIDLAVHSLKDVPADMPPGLVLAAIPEREDHRDAFVSVNHSGLEDLPHGALVGTASLRRQAQLLAARPDLRIEMLRGNVDTRLNRLAAGDFDAILLAASGLNRLGRAEVITACLDVERFVPAPGQGPLAIQTRSADALAPWAAALNHRPTAVAVTAERGAMLALEGSCRTAVGAYAVIENDRLSLTAEILSPDGSARWRHSGEIDAPDTETAHDLGVRIGEAVHAEAGDQELPA</sequence>
<dbReference type="PIRSF" id="PIRSF001438">
    <property type="entry name" value="4pyrrol_synth_OHMeBilane_synth"/>
    <property type="match status" value="1"/>
</dbReference>
<dbReference type="Pfam" id="PF01379">
    <property type="entry name" value="Porphobil_deam"/>
    <property type="match status" value="1"/>
</dbReference>
<feature type="domain" description="Porphobilinogen deaminase N-terminal" evidence="9">
    <location>
        <begin position="5"/>
        <end position="215"/>
    </location>
</feature>
<evidence type="ECO:0000256" key="1">
    <source>
        <dbReference type="ARBA" id="ARBA00002869"/>
    </source>
</evidence>
<dbReference type="GO" id="GO:0006782">
    <property type="term" value="P:protoporphyrinogen IX biosynthetic process"/>
    <property type="evidence" value="ECO:0007669"/>
    <property type="project" value="UniProtKB-UniRule"/>
</dbReference>
<dbReference type="Gene3D" id="3.40.190.10">
    <property type="entry name" value="Periplasmic binding protein-like II"/>
    <property type="match status" value="2"/>
</dbReference>
<comment type="pathway">
    <text evidence="2">Porphyrin-containing compound metabolism; protoporphyrin-IX biosynthesis; coproporphyrinogen-III from 5-aminolevulinate: step 2/4.</text>
</comment>
<dbReference type="AlphaFoldDB" id="A0A8E0NDE8"/>
<dbReference type="InterPro" id="IPR022417">
    <property type="entry name" value="Porphobilin_deaminase_N"/>
</dbReference>
<dbReference type="GO" id="GO:0004418">
    <property type="term" value="F:hydroxymethylbilane synthase activity"/>
    <property type="evidence" value="ECO:0007669"/>
    <property type="project" value="UniProtKB-UniRule"/>
</dbReference>
<proteinExistence type="inferred from homology"/>
<dbReference type="PANTHER" id="PTHR11557:SF0">
    <property type="entry name" value="PORPHOBILINOGEN DEAMINASE"/>
    <property type="match status" value="1"/>
</dbReference>
<dbReference type="PROSITE" id="PS00533">
    <property type="entry name" value="PORPHOBILINOGEN_DEAM"/>
    <property type="match status" value="1"/>
</dbReference>
<comment type="cofactor">
    <cofactor evidence="8">
        <name>dipyrromethane</name>
        <dbReference type="ChEBI" id="CHEBI:60342"/>
    </cofactor>
    <text evidence="8">Binds 1 dipyrromethane group covalently.</text>
</comment>
<comment type="subunit">
    <text evidence="4 8">Monomer.</text>
</comment>
<comment type="function">
    <text evidence="1 8">Tetrapolymerization of the monopyrrole PBG into the hydroxymethylbilane pre-uroporphyrinogen in several discrete steps.</text>
</comment>
<dbReference type="Pfam" id="PF03900">
    <property type="entry name" value="Porphobil_deamC"/>
    <property type="match status" value="1"/>
</dbReference>
<dbReference type="PANTHER" id="PTHR11557">
    <property type="entry name" value="PORPHOBILINOGEN DEAMINASE"/>
    <property type="match status" value="1"/>
</dbReference>
<dbReference type="SUPFAM" id="SSF54782">
    <property type="entry name" value="Porphobilinogen deaminase (hydroxymethylbilane synthase), C-terminal domain"/>
    <property type="match status" value="1"/>
</dbReference>
<comment type="catalytic activity">
    <reaction evidence="7 8">
        <text>4 porphobilinogen + H2O = hydroxymethylbilane + 4 NH4(+)</text>
        <dbReference type="Rhea" id="RHEA:13185"/>
        <dbReference type="ChEBI" id="CHEBI:15377"/>
        <dbReference type="ChEBI" id="CHEBI:28938"/>
        <dbReference type="ChEBI" id="CHEBI:57845"/>
        <dbReference type="ChEBI" id="CHEBI:58126"/>
        <dbReference type="EC" id="2.5.1.61"/>
    </reaction>
</comment>
<dbReference type="EMBL" id="BATC01000061">
    <property type="protein sequence ID" value="GAD60259.1"/>
    <property type="molecule type" value="Genomic_DNA"/>
</dbReference>
<dbReference type="InterPro" id="IPR000860">
    <property type="entry name" value="HemC"/>
</dbReference>
<evidence type="ECO:0000256" key="4">
    <source>
        <dbReference type="ARBA" id="ARBA00011245"/>
    </source>
</evidence>
<dbReference type="GO" id="GO:0005737">
    <property type="term" value="C:cytoplasm"/>
    <property type="evidence" value="ECO:0007669"/>
    <property type="project" value="UniProtKB-UniRule"/>
</dbReference>